<reference evidence="3 4" key="1">
    <citation type="submission" date="2016-10" db="EMBL/GenBank/DDBJ databases">
        <title>Comparative genome analysis of multiple Pseudomonas spp. focuses on biocontrol and plant growth promoting traits.</title>
        <authorList>
            <person name="Tao X.-Y."/>
            <person name="Taylor C.G."/>
        </authorList>
    </citation>
    <scope>NUCLEOTIDE SEQUENCE [LARGE SCALE GENOMIC DNA]</scope>
    <source>
        <strain evidence="3 4">36C8</strain>
    </source>
</reference>
<dbReference type="GO" id="GO:0003677">
    <property type="term" value="F:DNA binding"/>
    <property type="evidence" value="ECO:0007669"/>
    <property type="project" value="UniProtKB-UniRule"/>
</dbReference>
<dbReference type="InterPro" id="IPR037914">
    <property type="entry name" value="SpoVT-AbrB_sf"/>
</dbReference>
<dbReference type="SMART" id="SM00966">
    <property type="entry name" value="SpoVT_AbrB"/>
    <property type="match status" value="1"/>
</dbReference>
<protein>
    <submittedName>
        <fullName evidence="3">AbrB family transcriptional regulator</fullName>
    </submittedName>
</protein>
<sequence length="85" mass="9049">MEIFTMATATLTSKGQITIPVQVRTALGLETGDRVEFVEMEDGKFAMIAASKTVHDLKGLIRKPAKAVSLDEMNRAIAAQGAKAG</sequence>
<dbReference type="Pfam" id="PF04014">
    <property type="entry name" value="MazE_antitoxin"/>
    <property type="match status" value="1"/>
</dbReference>
<evidence type="ECO:0000313" key="3">
    <source>
        <dbReference type="EMBL" id="ROM50535.1"/>
    </source>
</evidence>
<dbReference type="PROSITE" id="PS51740">
    <property type="entry name" value="SPOVT_ABRB"/>
    <property type="match status" value="1"/>
</dbReference>
<dbReference type="EMBL" id="MOAZ01000012">
    <property type="protein sequence ID" value="ROM50535.1"/>
    <property type="molecule type" value="Genomic_DNA"/>
</dbReference>
<dbReference type="InterPro" id="IPR007159">
    <property type="entry name" value="SpoVT-AbrB_dom"/>
</dbReference>
<evidence type="ECO:0000256" key="1">
    <source>
        <dbReference type="PROSITE-ProRule" id="PRU01076"/>
    </source>
</evidence>
<organism evidence="3 4">
    <name type="scientific">Pseudomonas canadensis</name>
    <dbReference type="NCBI Taxonomy" id="915099"/>
    <lineage>
        <taxon>Bacteria</taxon>
        <taxon>Pseudomonadati</taxon>
        <taxon>Pseudomonadota</taxon>
        <taxon>Gammaproteobacteria</taxon>
        <taxon>Pseudomonadales</taxon>
        <taxon>Pseudomonadaceae</taxon>
        <taxon>Pseudomonas</taxon>
    </lineage>
</organism>
<keyword evidence="1" id="KW-0238">DNA-binding</keyword>
<feature type="domain" description="SpoVT-AbrB" evidence="2">
    <location>
        <begin position="6"/>
        <end position="52"/>
    </location>
</feature>
<dbReference type="Gene3D" id="2.10.260.10">
    <property type="match status" value="1"/>
</dbReference>
<dbReference type="RefSeq" id="WP_123476570.1">
    <property type="nucleotide sequence ID" value="NZ_MOAZ01000012.1"/>
</dbReference>
<evidence type="ECO:0000259" key="2">
    <source>
        <dbReference type="PROSITE" id="PS51740"/>
    </source>
</evidence>
<evidence type="ECO:0000313" key="4">
    <source>
        <dbReference type="Proteomes" id="UP000283389"/>
    </source>
</evidence>
<name>A0A423F768_9PSED</name>
<dbReference type="AlphaFoldDB" id="A0A423F768"/>
<accession>A0A423F768</accession>
<dbReference type="Proteomes" id="UP000283389">
    <property type="component" value="Unassembled WGS sequence"/>
</dbReference>
<comment type="caution">
    <text evidence="3">The sequence shown here is derived from an EMBL/GenBank/DDBJ whole genome shotgun (WGS) entry which is preliminary data.</text>
</comment>
<proteinExistence type="predicted"/>
<gene>
    <name evidence="3" type="ORF">BK649_15570</name>
</gene>
<dbReference type="NCBIfam" id="TIGR01439">
    <property type="entry name" value="lp_hng_hel_AbrB"/>
    <property type="match status" value="1"/>
</dbReference>
<dbReference type="SUPFAM" id="SSF89447">
    <property type="entry name" value="AbrB/MazE/MraZ-like"/>
    <property type="match status" value="1"/>
</dbReference>